<evidence type="ECO:0000313" key="4">
    <source>
        <dbReference type="Proteomes" id="UP000516437"/>
    </source>
</evidence>
<sequence>MGSNRELLNNETSYSSPSSSSSLSEALIFATLCIIGLPVDVHVKDGSVYSGLFHTACVEDEYGIVLKNASMTKKGKSCSNVPDGVVIDTLVVLSADLVQVVAKGVQLSADGVDGNIAGEHTEAVVGILPSEHLVREAKKSTKSAIHEKKINQTRSSVQAENGISHGFMPKIPAKKYEARKLPLNQTVNAVEVEDCKRDGISAASVEEASGVSHGRSQCEQDIYKERTVFHGEESVDEGHGSTSRLDTRPTELKPVDDGHAKTTSQLLPTEASCDPATPPVKPDNQCFERPSSAGTSSSDTASSGLSTSSKPNVVISSDSSLSSLTTSSEKVPQQNSESNRSSKEFKLNPGAKIFSPSLVSPISATTAVPTVPSMTYIPNNSPMVPVVSQPEIQFSPFASRSSMPVKFLPHANLTAGNGGSGSQFSQHEVERAARPLFGPGQFPKQQGSVASQGLHLSAPPPSIVSGQQPFAVPNHMPLLQPPFPANSPISVPGANGLYSTKFS</sequence>
<feature type="region of interest" description="Disordered" evidence="1">
    <location>
        <begin position="229"/>
        <end position="344"/>
    </location>
</feature>
<feature type="compositionally biased region" description="Low complexity" evidence="1">
    <location>
        <begin position="291"/>
        <end position="309"/>
    </location>
</feature>
<dbReference type="Pfam" id="PF14438">
    <property type="entry name" value="SM-ATX"/>
    <property type="match status" value="1"/>
</dbReference>
<dbReference type="InterPro" id="IPR045117">
    <property type="entry name" value="ATXN2-like"/>
</dbReference>
<gene>
    <name evidence="3" type="ORF">CJ030_MR4G025824</name>
</gene>
<evidence type="ECO:0000313" key="3">
    <source>
        <dbReference type="EMBL" id="KAB1215208.1"/>
    </source>
</evidence>
<evidence type="ECO:0000259" key="2">
    <source>
        <dbReference type="Pfam" id="PF14438"/>
    </source>
</evidence>
<feature type="compositionally biased region" description="Basic and acidic residues" evidence="1">
    <location>
        <begin position="229"/>
        <end position="260"/>
    </location>
</feature>
<feature type="compositionally biased region" description="Low complexity" evidence="1">
    <location>
        <begin position="316"/>
        <end position="328"/>
    </location>
</feature>
<dbReference type="GO" id="GO:0034063">
    <property type="term" value="P:stress granule assembly"/>
    <property type="evidence" value="ECO:0007669"/>
    <property type="project" value="TreeGrafter"/>
</dbReference>
<dbReference type="PANTHER" id="PTHR12854:SF12">
    <property type="entry name" value="POLYADENYLATE-BINDING PROTEIN INTERACTING PROTEIN"/>
    <property type="match status" value="1"/>
</dbReference>
<name>A0A6A1VUJ0_9ROSI</name>
<evidence type="ECO:0000256" key="1">
    <source>
        <dbReference type="SAM" id="MobiDB-lite"/>
    </source>
</evidence>
<dbReference type="GO" id="GO:0010494">
    <property type="term" value="C:cytoplasmic stress granule"/>
    <property type="evidence" value="ECO:0007669"/>
    <property type="project" value="TreeGrafter"/>
</dbReference>
<dbReference type="InterPro" id="IPR025852">
    <property type="entry name" value="SM_dom_ATX"/>
</dbReference>
<dbReference type="PANTHER" id="PTHR12854">
    <property type="entry name" value="ATAXIN 2-RELATED"/>
    <property type="match status" value="1"/>
</dbReference>
<feature type="compositionally biased region" description="Polar residues" evidence="1">
    <location>
        <begin position="329"/>
        <end position="339"/>
    </location>
</feature>
<accession>A0A6A1VUJ0</accession>
<organism evidence="3 4">
    <name type="scientific">Morella rubra</name>
    <name type="common">Chinese bayberry</name>
    <dbReference type="NCBI Taxonomy" id="262757"/>
    <lineage>
        <taxon>Eukaryota</taxon>
        <taxon>Viridiplantae</taxon>
        <taxon>Streptophyta</taxon>
        <taxon>Embryophyta</taxon>
        <taxon>Tracheophyta</taxon>
        <taxon>Spermatophyta</taxon>
        <taxon>Magnoliopsida</taxon>
        <taxon>eudicotyledons</taxon>
        <taxon>Gunneridae</taxon>
        <taxon>Pentapetalae</taxon>
        <taxon>rosids</taxon>
        <taxon>fabids</taxon>
        <taxon>Fagales</taxon>
        <taxon>Myricaceae</taxon>
        <taxon>Morella</taxon>
    </lineage>
</organism>
<feature type="domain" description="Ataxin 2 SM" evidence="2">
    <location>
        <begin position="25"/>
        <end position="103"/>
    </location>
</feature>
<keyword evidence="4" id="KW-1185">Reference proteome</keyword>
<dbReference type="AlphaFoldDB" id="A0A6A1VUJ0"/>
<protein>
    <submittedName>
        <fullName evidence="3">Polyadenylate-binding protein-interacting protein 4</fullName>
    </submittedName>
</protein>
<comment type="caution">
    <text evidence="3">The sequence shown here is derived from an EMBL/GenBank/DDBJ whole genome shotgun (WGS) entry which is preliminary data.</text>
</comment>
<feature type="compositionally biased region" description="Polar residues" evidence="1">
    <location>
        <begin position="1"/>
        <end position="12"/>
    </location>
</feature>
<feature type="region of interest" description="Disordered" evidence="1">
    <location>
        <begin position="1"/>
        <end position="20"/>
    </location>
</feature>
<dbReference type="EMBL" id="RXIC02000022">
    <property type="protein sequence ID" value="KAB1215208.1"/>
    <property type="molecule type" value="Genomic_DNA"/>
</dbReference>
<proteinExistence type="predicted"/>
<reference evidence="3 4" key="1">
    <citation type="journal article" date="2019" name="Plant Biotechnol. J.">
        <title>The red bayberry genome and genetic basis of sex determination.</title>
        <authorList>
            <person name="Jia H.M."/>
            <person name="Jia H.J."/>
            <person name="Cai Q.L."/>
            <person name="Wang Y."/>
            <person name="Zhao H.B."/>
            <person name="Yang W.F."/>
            <person name="Wang G.Y."/>
            <person name="Li Y.H."/>
            <person name="Zhan D.L."/>
            <person name="Shen Y.T."/>
            <person name="Niu Q.F."/>
            <person name="Chang L."/>
            <person name="Qiu J."/>
            <person name="Zhao L."/>
            <person name="Xie H.B."/>
            <person name="Fu W.Y."/>
            <person name="Jin J."/>
            <person name="Li X.W."/>
            <person name="Jiao Y."/>
            <person name="Zhou C.C."/>
            <person name="Tu T."/>
            <person name="Chai C.Y."/>
            <person name="Gao J.L."/>
            <person name="Fan L.J."/>
            <person name="van de Weg E."/>
            <person name="Wang J.Y."/>
            <person name="Gao Z.S."/>
        </authorList>
    </citation>
    <scope>NUCLEOTIDE SEQUENCE [LARGE SCALE GENOMIC DNA]</scope>
    <source>
        <tissue evidence="3">Leaves</tissue>
    </source>
</reference>
<dbReference type="GO" id="GO:0003729">
    <property type="term" value="F:mRNA binding"/>
    <property type="evidence" value="ECO:0007669"/>
    <property type="project" value="TreeGrafter"/>
</dbReference>
<dbReference type="OrthoDB" id="2275718at2759"/>
<dbReference type="Proteomes" id="UP000516437">
    <property type="component" value="Chromosome 4"/>
</dbReference>